<protein>
    <submittedName>
        <fullName evidence="1">Uncharacterized protein</fullName>
    </submittedName>
</protein>
<proteinExistence type="predicted"/>
<accession>A0AC59Y3C4</accession>
<sequence length="317" mass="33644">MLHTPADFTAVKSVQGTREQEDPFFCWSNFIKWGTAGAHRRRPPGPLSDSPLCDPGHPLPSSPPPAGAPSSRFIFLLTLPSDFYGGGAGGKEDPAGNTRPKEAPTPPHCHPAGRMKARSREGPLPPRGGEGLGRRRLGPGGECRARASGFPVPRPSSQVARSRPCRCTVRPLLGPLGGNRLPAQVGSLEALNVAFQKFFKLPRPAQHSRVALFPRSLHPRYSCSTGCAGWGKGAGRRRLRGRSPTSGARLGLERLEIRSLCRPRRKRRHAAPAPHQPEGEGVGGEGRGGGEEERAGGGGGHVHITRVPVPGASQGTI</sequence>
<dbReference type="EMBL" id="OX596085">
    <property type="protein sequence ID" value="CAM9328025.1"/>
    <property type="molecule type" value="Genomic_DNA"/>
</dbReference>
<organism evidence="1 2">
    <name type="scientific">Rangifer tarandus platyrhynchus</name>
    <name type="common">Svalbard reindeer</name>
    <dbReference type="NCBI Taxonomy" id="3082113"/>
    <lineage>
        <taxon>Eukaryota</taxon>
        <taxon>Metazoa</taxon>
        <taxon>Chordata</taxon>
        <taxon>Craniata</taxon>
        <taxon>Vertebrata</taxon>
        <taxon>Euteleostomi</taxon>
        <taxon>Mammalia</taxon>
        <taxon>Eutheria</taxon>
        <taxon>Laurasiatheria</taxon>
        <taxon>Artiodactyla</taxon>
        <taxon>Ruminantia</taxon>
        <taxon>Pecora</taxon>
        <taxon>Cervidae</taxon>
        <taxon>Odocoileinae</taxon>
        <taxon>Rangifer</taxon>
    </lineage>
</organism>
<reference evidence="1" key="2">
    <citation type="submission" date="2025-03" db="EMBL/GenBank/DDBJ databases">
        <authorList>
            <consortium name="ELIXIR-Norway"/>
            <consortium name="Elixir Norway"/>
        </authorList>
    </citation>
    <scope>NUCLEOTIDE SEQUENCE</scope>
</reference>
<gene>
    <name evidence="1" type="ORF">MRATA1EN22A_LOCUS1020</name>
</gene>
<reference evidence="1" key="1">
    <citation type="submission" date="2023-05" db="EMBL/GenBank/DDBJ databases">
        <authorList>
            <consortium name="ELIXIR-Norway"/>
        </authorList>
    </citation>
    <scope>NUCLEOTIDE SEQUENCE</scope>
</reference>
<dbReference type="Proteomes" id="UP001162501">
    <property type="component" value="Chromosome 1"/>
</dbReference>
<name>A0AC59Y3C4_RANTA</name>
<evidence type="ECO:0000313" key="2">
    <source>
        <dbReference type="Proteomes" id="UP001162501"/>
    </source>
</evidence>
<evidence type="ECO:0000313" key="1">
    <source>
        <dbReference type="EMBL" id="CAM9328025.1"/>
    </source>
</evidence>